<reference evidence="1 2" key="1">
    <citation type="submission" date="2016-10" db="EMBL/GenBank/DDBJ databases">
        <authorList>
            <person name="de Groot N.N."/>
        </authorList>
    </citation>
    <scope>NUCLEOTIDE SEQUENCE [LARGE SCALE GENOMIC DNA]</scope>
    <source>
        <strain evidence="2">P4B,CCM 7963,CECT 7998,DSM 25260,IBRC-M 10614,KCTC 13821</strain>
    </source>
</reference>
<dbReference type="EMBL" id="FNDU01000010">
    <property type="protein sequence ID" value="SDI68315.1"/>
    <property type="molecule type" value="Genomic_DNA"/>
</dbReference>
<dbReference type="RefSeq" id="WP_281259163.1">
    <property type="nucleotide sequence ID" value="NZ_FNDU01000010.1"/>
</dbReference>
<protein>
    <submittedName>
        <fullName evidence="1">Uncharacterized protein</fullName>
    </submittedName>
</protein>
<accession>A0A1G8MKH3</accession>
<dbReference type="Proteomes" id="UP000199017">
    <property type="component" value="Unassembled WGS sequence"/>
</dbReference>
<dbReference type="AlphaFoldDB" id="A0A1G8MKH3"/>
<name>A0A1G8MKH3_9BACI</name>
<evidence type="ECO:0000313" key="1">
    <source>
        <dbReference type="EMBL" id="SDI68315.1"/>
    </source>
</evidence>
<organism evidence="1 2">
    <name type="scientific">Alteribacillus bidgolensis</name>
    <dbReference type="NCBI Taxonomy" id="930129"/>
    <lineage>
        <taxon>Bacteria</taxon>
        <taxon>Bacillati</taxon>
        <taxon>Bacillota</taxon>
        <taxon>Bacilli</taxon>
        <taxon>Bacillales</taxon>
        <taxon>Bacillaceae</taxon>
        <taxon>Alteribacillus</taxon>
    </lineage>
</organism>
<sequence length="40" mass="4834">MKKFFEDFLENKFARSQKEAARVIKEYQAGKGHIDHFFLK</sequence>
<evidence type="ECO:0000313" key="2">
    <source>
        <dbReference type="Proteomes" id="UP000199017"/>
    </source>
</evidence>
<keyword evidence="2" id="KW-1185">Reference proteome</keyword>
<gene>
    <name evidence="1" type="ORF">SAMN05216352_11077</name>
</gene>
<proteinExistence type="predicted"/>